<dbReference type="GO" id="GO:0016747">
    <property type="term" value="F:acyltransferase activity, transferring groups other than amino-acyl groups"/>
    <property type="evidence" value="ECO:0007669"/>
    <property type="project" value="InterPro"/>
</dbReference>
<dbReference type="CDD" id="cd04301">
    <property type="entry name" value="NAT_SF"/>
    <property type="match status" value="1"/>
</dbReference>
<reference evidence="2" key="1">
    <citation type="submission" date="2020-10" db="EMBL/GenBank/DDBJ databases">
        <authorList>
            <person name="Gilroy R."/>
        </authorList>
    </citation>
    <scope>NUCLEOTIDE SEQUENCE</scope>
    <source>
        <strain evidence="2">14700</strain>
    </source>
</reference>
<reference evidence="2" key="2">
    <citation type="journal article" date="2021" name="PeerJ">
        <title>Extensive microbial diversity within the chicken gut microbiome revealed by metagenomics and culture.</title>
        <authorList>
            <person name="Gilroy R."/>
            <person name="Ravi A."/>
            <person name="Getino M."/>
            <person name="Pursley I."/>
            <person name="Horton D.L."/>
            <person name="Alikhan N.F."/>
            <person name="Baker D."/>
            <person name="Gharbi K."/>
            <person name="Hall N."/>
            <person name="Watson M."/>
            <person name="Adriaenssens E.M."/>
            <person name="Foster-Nyarko E."/>
            <person name="Jarju S."/>
            <person name="Secka A."/>
            <person name="Antonio M."/>
            <person name="Oren A."/>
            <person name="Chaudhuri R.R."/>
            <person name="La Ragione R."/>
            <person name="Hildebrand F."/>
            <person name="Pallen M.J."/>
        </authorList>
    </citation>
    <scope>NUCLEOTIDE SEQUENCE</scope>
    <source>
        <strain evidence="2">14700</strain>
    </source>
</reference>
<organism evidence="2 3">
    <name type="scientific">Candidatus Ornithospirochaeta stercoravium</name>
    <dbReference type="NCBI Taxonomy" id="2840897"/>
    <lineage>
        <taxon>Bacteria</taxon>
        <taxon>Pseudomonadati</taxon>
        <taxon>Spirochaetota</taxon>
        <taxon>Spirochaetia</taxon>
        <taxon>Spirochaetales</taxon>
        <taxon>Spirochaetaceae</taxon>
        <taxon>Spirochaetaceae incertae sedis</taxon>
        <taxon>Candidatus Ornithospirochaeta</taxon>
    </lineage>
</organism>
<dbReference type="Gene3D" id="3.40.630.30">
    <property type="match status" value="1"/>
</dbReference>
<dbReference type="InterPro" id="IPR000182">
    <property type="entry name" value="GNAT_dom"/>
</dbReference>
<feature type="domain" description="N-acetyltransferase" evidence="1">
    <location>
        <begin position="2"/>
        <end position="134"/>
    </location>
</feature>
<dbReference type="AlphaFoldDB" id="A0A9D9IB49"/>
<evidence type="ECO:0000313" key="2">
    <source>
        <dbReference type="EMBL" id="MBO8469152.1"/>
    </source>
</evidence>
<dbReference type="EMBL" id="JADIMF010000078">
    <property type="protein sequence ID" value="MBO8469152.1"/>
    <property type="molecule type" value="Genomic_DNA"/>
</dbReference>
<dbReference type="Pfam" id="PF00583">
    <property type="entry name" value="Acetyltransf_1"/>
    <property type="match status" value="1"/>
</dbReference>
<gene>
    <name evidence="2" type="ORF">IAA72_05150</name>
</gene>
<dbReference type="PROSITE" id="PS51186">
    <property type="entry name" value="GNAT"/>
    <property type="match status" value="1"/>
</dbReference>
<accession>A0A9D9IB49</accession>
<sequence length="134" mass="14953">MIIYRQAKACDEQLLRTFLYHAIYVPKGCKPPSADIVFTEDFIQYTEAFGTNPLDLGIVAEDNGNPVGAAWVRLMKSYGYVDNDTPELSISLLPEYRGKGIGTVLLFELLNSLKMKNCRYVSLSVHKANTAALM</sequence>
<name>A0A9D9IB49_9SPIO</name>
<dbReference type="InterPro" id="IPR016181">
    <property type="entry name" value="Acyl_CoA_acyltransferase"/>
</dbReference>
<evidence type="ECO:0000313" key="3">
    <source>
        <dbReference type="Proteomes" id="UP000810292"/>
    </source>
</evidence>
<comment type="caution">
    <text evidence="2">The sequence shown here is derived from an EMBL/GenBank/DDBJ whole genome shotgun (WGS) entry which is preliminary data.</text>
</comment>
<dbReference type="Proteomes" id="UP000810292">
    <property type="component" value="Unassembled WGS sequence"/>
</dbReference>
<proteinExistence type="predicted"/>
<dbReference type="SUPFAM" id="SSF55729">
    <property type="entry name" value="Acyl-CoA N-acyltransferases (Nat)"/>
    <property type="match status" value="1"/>
</dbReference>
<evidence type="ECO:0000259" key="1">
    <source>
        <dbReference type="PROSITE" id="PS51186"/>
    </source>
</evidence>
<protein>
    <submittedName>
        <fullName evidence="2">GNAT family N-acetyltransferase</fullName>
    </submittedName>
</protein>